<dbReference type="PANTHER" id="PTHR22765:SF396">
    <property type="entry name" value="RING_U-BOX SUPERFAMILY PROTEIN"/>
    <property type="match status" value="1"/>
</dbReference>
<feature type="compositionally biased region" description="Polar residues" evidence="2">
    <location>
        <begin position="1"/>
        <end position="10"/>
    </location>
</feature>
<dbReference type="GO" id="GO:0061630">
    <property type="term" value="F:ubiquitin protein ligase activity"/>
    <property type="evidence" value="ECO:0007669"/>
    <property type="project" value="TreeGrafter"/>
</dbReference>
<dbReference type="PROSITE" id="PS50089">
    <property type="entry name" value="ZF_RING_2"/>
    <property type="match status" value="1"/>
</dbReference>
<dbReference type="GO" id="GO:0008270">
    <property type="term" value="F:zinc ion binding"/>
    <property type="evidence" value="ECO:0007669"/>
    <property type="project" value="UniProtKB-KW"/>
</dbReference>
<sequence>MSGGSNNFTPTRRYRQVGHDYGADSPNSSDWNSRQAPFHRFGSASFRASPDANRGAPRQSFEEGGMAVSAVPVPFSLAGVPGQSQSSVRIPILGTLMAREVRPRPMQIIQGSPPRFLVNRPNILPAQEDEQNAVLSKLKKEVYNPAPMNLAKRLSLYYRDQATNVYKEMQKQKEEDAMRCAVCLEDFEPKEKVMLTPCNHMFHEDCIVPWVKSNAQCPVCRFSLGENKRESRASDNNIANAAVSDEVFAMELVSVIRAMEESLLWNNAAR</sequence>
<keyword evidence="1" id="KW-0479">Metal-binding</keyword>
<comment type="caution">
    <text evidence="4">The sequence shown here is derived from an EMBL/GenBank/DDBJ whole genome shotgun (WGS) entry which is preliminary data.</text>
</comment>
<organism evidence="4 5">
    <name type="scientific">Citrus x changshan-huyou</name>
    <dbReference type="NCBI Taxonomy" id="2935761"/>
    <lineage>
        <taxon>Eukaryota</taxon>
        <taxon>Viridiplantae</taxon>
        <taxon>Streptophyta</taxon>
        <taxon>Embryophyta</taxon>
        <taxon>Tracheophyta</taxon>
        <taxon>Spermatophyta</taxon>
        <taxon>Magnoliopsida</taxon>
        <taxon>eudicotyledons</taxon>
        <taxon>Gunneridae</taxon>
        <taxon>Pentapetalae</taxon>
        <taxon>rosids</taxon>
        <taxon>malvids</taxon>
        <taxon>Sapindales</taxon>
        <taxon>Rutaceae</taxon>
        <taxon>Aurantioideae</taxon>
        <taxon>Citrus</taxon>
    </lineage>
</organism>
<name>A0AAP0MR34_9ROSI</name>
<dbReference type="PANTHER" id="PTHR22765">
    <property type="entry name" value="RING FINGER AND PROTEASE ASSOCIATED DOMAIN-CONTAINING"/>
    <property type="match status" value="1"/>
</dbReference>
<dbReference type="SUPFAM" id="SSF57850">
    <property type="entry name" value="RING/U-box"/>
    <property type="match status" value="1"/>
</dbReference>
<feature type="region of interest" description="Disordered" evidence="2">
    <location>
        <begin position="1"/>
        <end position="36"/>
    </location>
</feature>
<gene>
    <name evidence="4" type="ORF">WN944_010137</name>
</gene>
<dbReference type="InterPro" id="IPR013083">
    <property type="entry name" value="Znf_RING/FYVE/PHD"/>
</dbReference>
<evidence type="ECO:0000259" key="3">
    <source>
        <dbReference type="PROSITE" id="PS50089"/>
    </source>
</evidence>
<protein>
    <recommendedName>
        <fullName evidence="3">RING-type domain-containing protein</fullName>
    </recommendedName>
</protein>
<keyword evidence="1" id="KW-0862">Zinc</keyword>
<evidence type="ECO:0000256" key="2">
    <source>
        <dbReference type="SAM" id="MobiDB-lite"/>
    </source>
</evidence>
<evidence type="ECO:0000313" key="4">
    <source>
        <dbReference type="EMBL" id="KAK9221708.1"/>
    </source>
</evidence>
<dbReference type="FunFam" id="3.30.40.10:FF:000468">
    <property type="entry name" value="RING/U-box superfamily protein"/>
    <property type="match status" value="1"/>
</dbReference>
<feature type="domain" description="RING-type" evidence="3">
    <location>
        <begin position="180"/>
        <end position="221"/>
    </location>
</feature>
<accession>A0AAP0MR34</accession>
<keyword evidence="5" id="KW-1185">Reference proteome</keyword>
<dbReference type="InterPro" id="IPR051826">
    <property type="entry name" value="E3_ubiquitin-ligase_domain"/>
</dbReference>
<dbReference type="Gene3D" id="3.30.40.10">
    <property type="entry name" value="Zinc/RING finger domain, C3HC4 (zinc finger)"/>
    <property type="match status" value="1"/>
</dbReference>
<dbReference type="EMBL" id="JBCGBO010000002">
    <property type="protein sequence ID" value="KAK9221708.1"/>
    <property type="molecule type" value="Genomic_DNA"/>
</dbReference>
<dbReference type="Pfam" id="PF13639">
    <property type="entry name" value="zf-RING_2"/>
    <property type="match status" value="1"/>
</dbReference>
<evidence type="ECO:0000313" key="5">
    <source>
        <dbReference type="Proteomes" id="UP001428341"/>
    </source>
</evidence>
<proteinExistence type="predicted"/>
<dbReference type="GO" id="GO:0006511">
    <property type="term" value="P:ubiquitin-dependent protein catabolic process"/>
    <property type="evidence" value="ECO:0007669"/>
    <property type="project" value="TreeGrafter"/>
</dbReference>
<dbReference type="InterPro" id="IPR001841">
    <property type="entry name" value="Znf_RING"/>
</dbReference>
<evidence type="ECO:0000256" key="1">
    <source>
        <dbReference type="PROSITE-ProRule" id="PRU00175"/>
    </source>
</evidence>
<dbReference type="SMART" id="SM00184">
    <property type="entry name" value="RING"/>
    <property type="match status" value="1"/>
</dbReference>
<dbReference type="AlphaFoldDB" id="A0AAP0MR34"/>
<reference evidence="4 5" key="1">
    <citation type="submission" date="2024-05" db="EMBL/GenBank/DDBJ databases">
        <title>Haplotype-resolved chromosome-level genome assembly of Huyou (Citrus changshanensis).</title>
        <authorList>
            <person name="Miao C."/>
            <person name="Chen W."/>
            <person name="Wu Y."/>
            <person name="Wang L."/>
            <person name="Zhao S."/>
            <person name="Grierson D."/>
            <person name="Xu C."/>
            <person name="Chen K."/>
        </authorList>
    </citation>
    <scope>NUCLEOTIDE SEQUENCE [LARGE SCALE GENOMIC DNA]</scope>
    <source>
        <strain evidence="4">01-14</strain>
        <tissue evidence="4">Leaf</tissue>
    </source>
</reference>
<feature type="region of interest" description="Disordered" evidence="2">
    <location>
        <begin position="42"/>
        <end position="61"/>
    </location>
</feature>
<keyword evidence="1" id="KW-0863">Zinc-finger</keyword>
<dbReference type="Proteomes" id="UP001428341">
    <property type="component" value="Unassembled WGS sequence"/>
</dbReference>
<feature type="compositionally biased region" description="Polar residues" evidence="2">
    <location>
        <begin position="25"/>
        <end position="35"/>
    </location>
</feature>